<keyword evidence="2 4" id="KW-0238">DNA-binding</keyword>
<feature type="domain" description="HTH tetR-type" evidence="5">
    <location>
        <begin position="72"/>
        <end position="132"/>
    </location>
</feature>
<sequence>MRGPRGAVAWFRPRAVPLVASGSVRSRPERSPPKRSTLIYEWIPNCGEVIPVHPDVESNAEAALGRRERGKTQKQARIFRAAADLFDERGYGAVTTQQIADRADVSIGTLFRYASTKAELLLMVYNEAFAAAVAEGEAAARFVDDPVDRVIALVTPVLEVGRVASENTVAYQRDLLFGPADEPFRSKGLAIVVRLESLIAGGLDRHADTDVTHSPAMAAARAVFAAVHMEIAHPLASVPASSSPSDSFLEQVALIVTGYLTRHPSGPNS</sequence>
<dbReference type="Proteomes" id="UP000316256">
    <property type="component" value="Unassembled WGS sequence"/>
</dbReference>
<dbReference type="InterPro" id="IPR050109">
    <property type="entry name" value="HTH-type_TetR-like_transc_reg"/>
</dbReference>
<dbReference type="InterPro" id="IPR009057">
    <property type="entry name" value="Homeodomain-like_sf"/>
</dbReference>
<dbReference type="PANTHER" id="PTHR30055">
    <property type="entry name" value="HTH-TYPE TRANSCRIPTIONAL REGULATOR RUTR"/>
    <property type="match status" value="1"/>
</dbReference>
<dbReference type="Pfam" id="PF00440">
    <property type="entry name" value="TetR_N"/>
    <property type="match status" value="1"/>
</dbReference>
<dbReference type="PANTHER" id="PTHR30055:SF234">
    <property type="entry name" value="HTH-TYPE TRANSCRIPTIONAL REGULATOR BETI"/>
    <property type="match status" value="1"/>
</dbReference>
<evidence type="ECO:0000256" key="1">
    <source>
        <dbReference type="ARBA" id="ARBA00023015"/>
    </source>
</evidence>
<accession>A0A541B8C3</accession>
<dbReference type="PRINTS" id="PR00455">
    <property type="entry name" value="HTHTETR"/>
</dbReference>
<organism evidence="6 7">
    <name type="scientific">Rhodococcus spelaei</name>
    <dbReference type="NCBI Taxonomy" id="2546320"/>
    <lineage>
        <taxon>Bacteria</taxon>
        <taxon>Bacillati</taxon>
        <taxon>Actinomycetota</taxon>
        <taxon>Actinomycetes</taxon>
        <taxon>Mycobacteriales</taxon>
        <taxon>Nocardiaceae</taxon>
        <taxon>Rhodococcus</taxon>
    </lineage>
</organism>
<protein>
    <submittedName>
        <fullName evidence="6">TetR/AcrR family transcriptional regulator</fullName>
    </submittedName>
</protein>
<evidence type="ECO:0000256" key="3">
    <source>
        <dbReference type="ARBA" id="ARBA00023163"/>
    </source>
</evidence>
<keyword evidence="1" id="KW-0805">Transcription regulation</keyword>
<dbReference type="EMBL" id="VIGH01000005">
    <property type="protein sequence ID" value="TQF68582.1"/>
    <property type="molecule type" value="Genomic_DNA"/>
</dbReference>
<reference evidence="6 7" key="1">
    <citation type="submission" date="2019-06" db="EMBL/GenBank/DDBJ databases">
        <title>Rhodococcus spaelei sp. nov., isolated from a cave.</title>
        <authorList>
            <person name="Lee S.D."/>
        </authorList>
    </citation>
    <scope>NUCLEOTIDE SEQUENCE [LARGE SCALE GENOMIC DNA]</scope>
    <source>
        <strain evidence="6 7">C9-5</strain>
    </source>
</reference>
<evidence type="ECO:0000256" key="4">
    <source>
        <dbReference type="PROSITE-ProRule" id="PRU00335"/>
    </source>
</evidence>
<proteinExistence type="predicted"/>
<dbReference type="GO" id="GO:0003700">
    <property type="term" value="F:DNA-binding transcription factor activity"/>
    <property type="evidence" value="ECO:0007669"/>
    <property type="project" value="TreeGrafter"/>
</dbReference>
<evidence type="ECO:0000259" key="5">
    <source>
        <dbReference type="PROSITE" id="PS50977"/>
    </source>
</evidence>
<dbReference type="SUPFAM" id="SSF46689">
    <property type="entry name" value="Homeodomain-like"/>
    <property type="match status" value="1"/>
</dbReference>
<dbReference type="PROSITE" id="PS50977">
    <property type="entry name" value="HTH_TETR_2"/>
    <property type="match status" value="1"/>
</dbReference>
<comment type="caution">
    <text evidence="6">The sequence shown here is derived from an EMBL/GenBank/DDBJ whole genome shotgun (WGS) entry which is preliminary data.</text>
</comment>
<evidence type="ECO:0000313" key="7">
    <source>
        <dbReference type="Proteomes" id="UP000316256"/>
    </source>
</evidence>
<keyword evidence="7" id="KW-1185">Reference proteome</keyword>
<evidence type="ECO:0000256" key="2">
    <source>
        <dbReference type="ARBA" id="ARBA00023125"/>
    </source>
</evidence>
<keyword evidence="3" id="KW-0804">Transcription</keyword>
<dbReference type="InterPro" id="IPR001647">
    <property type="entry name" value="HTH_TetR"/>
</dbReference>
<dbReference type="OrthoDB" id="4546168at2"/>
<feature type="DNA-binding region" description="H-T-H motif" evidence="4">
    <location>
        <begin position="95"/>
        <end position="114"/>
    </location>
</feature>
<evidence type="ECO:0000313" key="6">
    <source>
        <dbReference type="EMBL" id="TQF68582.1"/>
    </source>
</evidence>
<gene>
    <name evidence="6" type="ORF">FK531_12225</name>
</gene>
<name>A0A541B8C3_9NOCA</name>
<dbReference type="GO" id="GO:0000976">
    <property type="term" value="F:transcription cis-regulatory region binding"/>
    <property type="evidence" value="ECO:0007669"/>
    <property type="project" value="TreeGrafter"/>
</dbReference>
<dbReference type="Gene3D" id="1.10.357.10">
    <property type="entry name" value="Tetracycline Repressor, domain 2"/>
    <property type="match status" value="1"/>
</dbReference>
<dbReference type="AlphaFoldDB" id="A0A541B8C3"/>